<dbReference type="InterPro" id="IPR007650">
    <property type="entry name" value="Zf-FLZ_dom"/>
</dbReference>
<evidence type="ECO:0000256" key="2">
    <source>
        <dbReference type="ARBA" id="ARBA00022723"/>
    </source>
</evidence>
<protein>
    <submittedName>
        <fullName evidence="6">Senescence-associated family protein</fullName>
    </submittedName>
</protein>
<dbReference type="EMBL" id="GGEC01010779">
    <property type="protein sequence ID" value="MBW91262.1"/>
    <property type="molecule type" value="Transcribed_RNA"/>
</dbReference>
<accession>A0A2P2JCR8</accession>
<dbReference type="GO" id="GO:0008270">
    <property type="term" value="F:zinc ion binding"/>
    <property type="evidence" value="ECO:0007669"/>
    <property type="project" value="UniProtKB-KW"/>
</dbReference>
<dbReference type="PANTHER" id="PTHR47208:SF5">
    <property type="entry name" value="FCS-LIKE ZINC FINGER 12-RELATED"/>
    <property type="match status" value="1"/>
</dbReference>
<keyword evidence="3" id="KW-0862">Zinc</keyword>
<sequence>MLGLGKRTTNPMISMLSELLVSGHRATSVDAAISPRSPLDYRIQSPRGLKRYDLGGVGLGIVAALEKPNHNGGHEILAKYAICSAHSNRSDPIPVSAGKNWERIEGCCEGVEMGSSLELENYTYVTIRGPNKESFTKVYYDGGDNKRSGHHQTRCKDLGDGNCGAVFCMPKELPARVADDVTMYPTADFLSSCHWCRKSLHGKDIYMYRGDKAFCTPECRSKQIMIDEKKEQCRSEIARSADVSSSPCSRSPIFSTGILAI</sequence>
<organism evidence="6">
    <name type="scientific">Rhizophora mucronata</name>
    <name type="common">Asiatic mangrove</name>
    <dbReference type="NCBI Taxonomy" id="61149"/>
    <lineage>
        <taxon>Eukaryota</taxon>
        <taxon>Viridiplantae</taxon>
        <taxon>Streptophyta</taxon>
        <taxon>Embryophyta</taxon>
        <taxon>Tracheophyta</taxon>
        <taxon>Spermatophyta</taxon>
        <taxon>Magnoliopsida</taxon>
        <taxon>eudicotyledons</taxon>
        <taxon>Gunneridae</taxon>
        <taxon>Pentapetalae</taxon>
        <taxon>rosids</taxon>
        <taxon>fabids</taxon>
        <taxon>Malpighiales</taxon>
        <taxon>Rhizophoraceae</taxon>
        <taxon>Rhizophora</taxon>
    </lineage>
</organism>
<dbReference type="AlphaFoldDB" id="A0A2P2JCR8"/>
<proteinExistence type="inferred from homology"/>
<evidence type="ECO:0000313" key="6">
    <source>
        <dbReference type="EMBL" id="MBW91262.1"/>
    </source>
</evidence>
<dbReference type="PANTHER" id="PTHR47208">
    <property type="entry name" value="OS02G0174800 PROTEIN"/>
    <property type="match status" value="1"/>
</dbReference>
<dbReference type="Pfam" id="PF04570">
    <property type="entry name" value="zf-FLZ"/>
    <property type="match status" value="1"/>
</dbReference>
<reference evidence="6" key="1">
    <citation type="submission" date="2018-02" db="EMBL/GenBank/DDBJ databases">
        <title>Rhizophora mucronata_Transcriptome.</title>
        <authorList>
            <person name="Meera S.P."/>
            <person name="Sreeshan A."/>
            <person name="Augustine A."/>
        </authorList>
    </citation>
    <scope>NUCLEOTIDE SEQUENCE</scope>
    <source>
        <tissue evidence="6">Leaf</tissue>
    </source>
</reference>
<dbReference type="InterPro" id="IPR044604">
    <property type="entry name" value="FLZ12/13/14"/>
</dbReference>
<evidence type="ECO:0000256" key="4">
    <source>
        <dbReference type="PROSITE-ProRule" id="PRU01131"/>
    </source>
</evidence>
<evidence type="ECO:0000256" key="3">
    <source>
        <dbReference type="ARBA" id="ARBA00022771"/>
    </source>
</evidence>
<dbReference type="PROSITE" id="PS51795">
    <property type="entry name" value="ZF_FLZ"/>
    <property type="match status" value="1"/>
</dbReference>
<keyword evidence="3" id="KW-0863">Zinc-finger</keyword>
<feature type="zinc finger region" description="FLZ-type" evidence="4">
    <location>
        <begin position="188"/>
        <end position="231"/>
    </location>
</feature>
<feature type="domain" description="FLZ-type" evidence="5">
    <location>
        <begin position="188"/>
        <end position="231"/>
    </location>
</feature>
<name>A0A2P2JCR8_RHIMU</name>
<evidence type="ECO:0000259" key="5">
    <source>
        <dbReference type="PROSITE" id="PS51795"/>
    </source>
</evidence>
<comment type="similarity">
    <text evidence="1">Belongs to the FLZ family.</text>
</comment>
<evidence type="ECO:0000256" key="1">
    <source>
        <dbReference type="ARBA" id="ARBA00009374"/>
    </source>
</evidence>
<keyword evidence="2" id="KW-0479">Metal-binding</keyword>